<dbReference type="STRING" id="1235591.CAK95_04970"/>
<dbReference type="InterPro" id="IPR049383">
    <property type="entry name" value="UbiD-like_N"/>
</dbReference>
<dbReference type="GO" id="GO:0005737">
    <property type="term" value="C:cytoplasm"/>
    <property type="evidence" value="ECO:0007669"/>
    <property type="project" value="TreeGrafter"/>
</dbReference>
<dbReference type="SUPFAM" id="SSF143968">
    <property type="entry name" value="UbiD C-terminal domain-like"/>
    <property type="match status" value="1"/>
</dbReference>
<dbReference type="RefSeq" id="WP_086086933.1">
    <property type="nucleotide sequence ID" value="NZ_CP021112.1"/>
</dbReference>
<dbReference type="InterPro" id="IPR049381">
    <property type="entry name" value="UbiD-like_C"/>
</dbReference>
<organism evidence="5 6">
    <name type="scientific">Pseudorhodoplanes sinuspersici</name>
    <dbReference type="NCBI Taxonomy" id="1235591"/>
    <lineage>
        <taxon>Bacteria</taxon>
        <taxon>Pseudomonadati</taxon>
        <taxon>Pseudomonadota</taxon>
        <taxon>Alphaproteobacteria</taxon>
        <taxon>Hyphomicrobiales</taxon>
        <taxon>Pseudorhodoplanes</taxon>
    </lineage>
</organism>
<dbReference type="PANTHER" id="PTHR30108:SF21">
    <property type="entry name" value="4-HYDROXYBENZOATE DECARBOXYLASE"/>
    <property type="match status" value="1"/>
</dbReference>
<name>A0A1W6ZN00_9HYPH</name>
<protein>
    <submittedName>
        <fullName evidence="5">Carboxylyase</fullName>
    </submittedName>
</protein>
<evidence type="ECO:0000313" key="5">
    <source>
        <dbReference type="EMBL" id="ARP98510.1"/>
    </source>
</evidence>
<reference evidence="5 6" key="1">
    <citation type="submission" date="2017-05" db="EMBL/GenBank/DDBJ databases">
        <title>Full genome sequence of Pseudorhodoplanes sinuspersici.</title>
        <authorList>
            <person name="Dastgheib S.M.M."/>
            <person name="Shavandi M."/>
            <person name="Tirandaz H."/>
        </authorList>
    </citation>
    <scope>NUCLEOTIDE SEQUENCE [LARGE SCALE GENOMIC DNA]</scope>
    <source>
        <strain evidence="5 6">RIPI110</strain>
    </source>
</reference>
<dbReference type="Pfam" id="PF20695">
    <property type="entry name" value="UbiD_N"/>
    <property type="match status" value="1"/>
</dbReference>
<feature type="domain" description="3-octaprenyl-4-hydroxybenzoate carboxy-lyase-like C-terminal" evidence="4">
    <location>
        <begin position="293"/>
        <end position="419"/>
    </location>
</feature>
<evidence type="ECO:0000313" key="6">
    <source>
        <dbReference type="Proteomes" id="UP000194137"/>
    </source>
</evidence>
<dbReference type="OrthoDB" id="9809841at2"/>
<gene>
    <name evidence="5" type="ORF">CAK95_04970</name>
</gene>
<keyword evidence="6" id="KW-1185">Reference proteome</keyword>
<comment type="similarity">
    <text evidence="1">Belongs to the UbiD family.</text>
</comment>
<evidence type="ECO:0000259" key="4">
    <source>
        <dbReference type="Pfam" id="PF20696"/>
    </source>
</evidence>
<accession>A0A1W6ZN00</accession>
<evidence type="ECO:0000259" key="3">
    <source>
        <dbReference type="Pfam" id="PF20695"/>
    </source>
</evidence>
<feature type="domain" description="3-octaprenyl-4-hydroxybenzoate carboxy-lyase-like Rift-related" evidence="2">
    <location>
        <begin position="96"/>
        <end position="286"/>
    </location>
</feature>
<dbReference type="EMBL" id="CP021112">
    <property type="protein sequence ID" value="ARP98510.1"/>
    <property type="molecule type" value="Genomic_DNA"/>
</dbReference>
<sequence>MDENFRQFLDRLRQHGELVDLHQPIDIRHIATLVDQSDKAIFFHNVIGYKIPIVSGVIRTRERATMGMGCTDFSEIEKRLASGLANPIPPTRVESSVSHEVIMEGDEVDLYKLPIPMSSIYDGGPMITAGVVVARDPELGVNTGIYRFMVKERNLTGIDIVTPNNMRLFVQRAFEAKRPLPISISIGTHPIELIGAGYKAPLGVDEMGIAGGMRGEPVRLAPCKTVDVPYIADAEIVLEAEVLPTGWTYPEGRFGEFTWLMGGLHWNPLVRVKAVTMRKDAVYYALHMPWENTWMMAPTRYAAIRQALRTAGISVKDINVTMGGVTFWHAVISIRKQAGEGKNALLAALSVMDLKHIVVVDDDIDVYNPVEVEWAIATRVQGDRDIMIVNNARAKPLDPSLPPTPSGVIPTTAKVGIDATISEGIPKERFERITYAYADTAKIADYMAGKGDASGEAASLKILPELAGKIADVLAQTPLYFTDIAERFSGFEFNSVARAIGLLHEQQKLWQDPRGRLCLKDSAFAAKLPS</sequence>
<evidence type="ECO:0000256" key="1">
    <source>
        <dbReference type="ARBA" id="ARBA00010021"/>
    </source>
</evidence>
<dbReference type="Proteomes" id="UP000194137">
    <property type="component" value="Chromosome"/>
</dbReference>
<dbReference type="SUPFAM" id="SSF50475">
    <property type="entry name" value="FMN-binding split barrel"/>
    <property type="match status" value="1"/>
</dbReference>
<proteinExistence type="inferred from homology"/>
<dbReference type="InterPro" id="IPR002830">
    <property type="entry name" value="UbiD"/>
</dbReference>
<dbReference type="NCBIfam" id="TIGR00148">
    <property type="entry name" value="UbiD family decarboxylase"/>
    <property type="match status" value="1"/>
</dbReference>
<dbReference type="GO" id="GO:0016831">
    <property type="term" value="F:carboxy-lyase activity"/>
    <property type="evidence" value="ECO:0007669"/>
    <property type="project" value="InterPro"/>
</dbReference>
<dbReference type="Gene3D" id="3.40.1670.10">
    <property type="entry name" value="UbiD C-terminal domain-like"/>
    <property type="match status" value="1"/>
</dbReference>
<dbReference type="KEGG" id="psin:CAK95_04970"/>
<dbReference type="Pfam" id="PF20696">
    <property type="entry name" value="UbiD_C"/>
    <property type="match status" value="1"/>
</dbReference>
<feature type="domain" description="3-octaprenyl-4-hydroxybenzoate carboxy-lyase-like N-terminal" evidence="3">
    <location>
        <begin position="9"/>
        <end position="78"/>
    </location>
</feature>
<dbReference type="Pfam" id="PF01977">
    <property type="entry name" value="UbiD"/>
    <property type="match status" value="1"/>
</dbReference>
<dbReference type="PANTHER" id="PTHR30108">
    <property type="entry name" value="3-OCTAPRENYL-4-HYDROXYBENZOATE CARBOXY-LYASE-RELATED"/>
    <property type="match status" value="1"/>
</dbReference>
<dbReference type="InterPro" id="IPR048304">
    <property type="entry name" value="UbiD_Rift_dom"/>
</dbReference>
<keyword evidence="5" id="KW-0456">Lyase</keyword>
<dbReference type="AlphaFoldDB" id="A0A1W6ZN00"/>
<evidence type="ECO:0000259" key="2">
    <source>
        <dbReference type="Pfam" id="PF01977"/>
    </source>
</evidence>